<reference evidence="2" key="1">
    <citation type="submission" date="2018-11" db="EMBL/GenBank/DDBJ databases">
        <authorList>
            <person name="Alioto T."/>
            <person name="Alioto T."/>
        </authorList>
    </citation>
    <scope>NUCLEOTIDE SEQUENCE</scope>
</reference>
<evidence type="ECO:0000313" key="3">
    <source>
        <dbReference type="Proteomes" id="UP000596742"/>
    </source>
</evidence>
<dbReference type="EMBL" id="UYJE01007332">
    <property type="protein sequence ID" value="VDI53691.1"/>
    <property type="molecule type" value="Genomic_DNA"/>
</dbReference>
<name>A0A8B6FVW7_MYTGA</name>
<protein>
    <submittedName>
        <fullName evidence="2">Uncharacterized protein</fullName>
    </submittedName>
</protein>
<evidence type="ECO:0000256" key="1">
    <source>
        <dbReference type="SAM" id="MobiDB-lite"/>
    </source>
</evidence>
<comment type="caution">
    <text evidence="2">The sequence shown here is derived from an EMBL/GenBank/DDBJ whole genome shotgun (WGS) entry which is preliminary data.</text>
</comment>
<dbReference type="Proteomes" id="UP000596742">
    <property type="component" value="Unassembled WGS sequence"/>
</dbReference>
<sequence length="147" mass="16226">MSETNTSNRGNCQEHSLQGNTETTSCVSETHIGNVHLDCVLKQIIDGKDEINLASLLIPNYESPQVHSVAANGMGNTEKHIRQSGVHFYPIGIGGKSNDAVIPRMDQYTKKHPKKMWKVRTLRQIMESLGHEDVSTNTASDNGIVRS</sequence>
<feature type="region of interest" description="Disordered" evidence="1">
    <location>
        <begin position="1"/>
        <end position="20"/>
    </location>
</feature>
<gene>
    <name evidence="2" type="ORF">MGAL_10B052717</name>
</gene>
<accession>A0A8B6FVW7</accession>
<organism evidence="2 3">
    <name type="scientific">Mytilus galloprovincialis</name>
    <name type="common">Mediterranean mussel</name>
    <dbReference type="NCBI Taxonomy" id="29158"/>
    <lineage>
        <taxon>Eukaryota</taxon>
        <taxon>Metazoa</taxon>
        <taxon>Spiralia</taxon>
        <taxon>Lophotrochozoa</taxon>
        <taxon>Mollusca</taxon>
        <taxon>Bivalvia</taxon>
        <taxon>Autobranchia</taxon>
        <taxon>Pteriomorphia</taxon>
        <taxon>Mytilida</taxon>
        <taxon>Mytiloidea</taxon>
        <taxon>Mytilidae</taxon>
        <taxon>Mytilinae</taxon>
        <taxon>Mytilus</taxon>
    </lineage>
</organism>
<dbReference type="OrthoDB" id="10006218at2759"/>
<evidence type="ECO:0000313" key="2">
    <source>
        <dbReference type="EMBL" id="VDI53691.1"/>
    </source>
</evidence>
<dbReference type="AlphaFoldDB" id="A0A8B6FVW7"/>
<proteinExistence type="predicted"/>
<keyword evidence="3" id="KW-1185">Reference proteome</keyword>